<evidence type="ECO:0000313" key="1">
    <source>
        <dbReference type="EMBL" id="KAJ8628469.1"/>
    </source>
</evidence>
<keyword evidence="2" id="KW-1185">Reference proteome</keyword>
<gene>
    <name evidence="1" type="ORF">MRB53_021776</name>
</gene>
<dbReference type="EMBL" id="CM056814">
    <property type="protein sequence ID" value="KAJ8628469.1"/>
    <property type="molecule type" value="Genomic_DNA"/>
</dbReference>
<name>A0ACC2L607_PERAE</name>
<organism evidence="1 2">
    <name type="scientific">Persea americana</name>
    <name type="common">Avocado</name>
    <dbReference type="NCBI Taxonomy" id="3435"/>
    <lineage>
        <taxon>Eukaryota</taxon>
        <taxon>Viridiplantae</taxon>
        <taxon>Streptophyta</taxon>
        <taxon>Embryophyta</taxon>
        <taxon>Tracheophyta</taxon>
        <taxon>Spermatophyta</taxon>
        <taxon>Magnoliopsida</taxon>
        <taxon>Magnoliidae</taxon>
        <taxon>Laurales</taxon>
        <taxon>Lauraceae</taxon>
        <taxon>Persea</taxon>
    </lineage>
</organism>
<accession>A0ACC2L607</accession>
<sequence length="140" mass="15631">MTSWREIWEPSMKVEPNFPRSFLAFPSICISSFVMAHCSSSPSGDRAPVWAQGGEQVWKQEAQFAIKLGINGMTHKTWLQASNCDELHVKIVCMVVNATKNPISFIKFPYTAALVSLGLNAELGLQQMLFKPTEIVVMIL</sequence>
<protein>
    <submittedName>
        <fullName evidence="1">Uncharacterized protein</fullName>
    </submittedName>
</protein>
<dbReference type="Proteomes" id="UP001234297">
    <property type="component" value="Chromosome 6"/>
</dbReference>
<comment type="caution">
    <text evidence="1">The sequence shown here is derived from an EMBL/GenBank/DDBJ whole genome shotgun (WGS) entry which is preliminary data.</text>
</comment>
<proteinExistence type="predicted"/>
<reference evidence="1 2" key="1">
    <citation type="journal article" date="2022" name="Hortic Res">
        <title>A haplotype resolved chromosomal level avocado genome allows analysis of novel avocado genes.</title>
        <authorList>
            <person name="Nath O."/>
            <person name="Fletcher S.J."/>
            <person name="Hayward A."/>
            <person name="Shaw L.M."/>
            <person name="Masouleh A.K."/>
            <person name="Furtado A."/>
            <person name="Henry R.J."/>
            <person name="Mitter N."/>
        </authorList>
    </citation>
    <scope>NUCLEOTIDE SEQUENCE [LARGE SCALE GENOMIC DNA]</scope>
    <source>
        <strain evidence="2">cv. Hass</strain>
    </source>
</reference>
<evidence type="ECO:0000313" key="2">
    <source>
        <dbReference type="Proteomes" id="UP001234297"/>
    </source>
</evidence>